<evidence type="ECO:0000256" key="9">
    <source>
        <dbReference type="ARBA" id="ARBA00023239"/>
    </source>
</evidence>
<dbReference type="EC" id="4.1.1.32" evidence="3"/>
<dbReference type="Proteomes" id="UP000614424">
    <property type="component" value="Unassembled WGS sequence"/>
</dbReference>
<dbReference type="AlphaFoldDB" id="A0A8J6TAQ6"/>
<accession>A0A8J6TAQ6</accession>
<dbReference type="InterPro" id="IPR008209">
    <property type="entry name" value="PEP_carboxykinase_GTP"/>
</dbReference>
<comment type="caution">
    <text evidence="12">The sequence shown here is derived from an EMBL/GenBank/DDBJ whole genome shotgun (WGS) entry which is preliminary data.</text>
</comment>
<dbReference type="GO" id="GO:0005829">
    <property type="term" value="C:cytosol"/>
    <property type="evidence" value="ECO:0007669"/>
    <property type="project" value="TreeGrafter"/>
</dbReference>
<dbReference type="GO" id="GO:0033993">
    <property type="term" value="P:response to lipid"/>
    <property type="evidence" value="ECO:0007669"/>
    <property type="project" value="TreeGrafter"/>
</dbReference>
<keyword evidence="9" id="KW-0456">Lyase</keyword>
<keyword evidence="4" id="KW-0479">Metal-binding</keyword>
<proteinExistence type="inferred from homology"/>
<evidence type="ECO:0000256" key="2">
    <source>
        <dbReference type="ARBA" id="ARBA00005796"/>
    </source>
</evidence>
<keyword evidence="7" id="KW-0342">GTP-binding</keyword>
<sequence length="664" mass="74697">MNGKKKSTASETKKKKAAALRLEMMRTYLAGLMDDDNYQKLSQCSPQVIEPIFNGAIRMDPASIFINTGSDRDIDYVRKMALAKREELPLAIKKHTYHFDGPNDQGRDTANTKYLAHSNTEISSLQQKEEHRAGILEVRNILNNIMTGKEMIVTFISRGPVGSPVADPTLQVTDSFYVIHSEFLLYRMMTPEEFSHDVSQKGYMFINYHSAGKLTSTNVSANLQNRRIYMDVERFRSYSTNNQYAGNSIAPKKINHRFGNMNNLRNHFGQRLDEHMFITGFDVAGETIYFAGAYPSGCGKTGTAMTGTHLIGDDLAKIFIDSASGEVRAVNPEKGMFGIIEGVNRDDDPEIMTLLEGKENEVIFSNLLVSDQKPYWIGMGEQLPVKGTNFKGEWTFKSREPASHKNARFTLALDAIENYDPETENPRGVKVSALVYGGRDYATMPTVVMAHDWMNTVVHGAIIRSATTATEIGADGSEKRSPFANEAFFPGPLGQYINHYKAFGENQDIAPDNLPSGFQVNYWLHKSARGTLAPGEQDGLIGEKRDTKVWMRIMALMHMEDVEAIWTPIGSIPKYSDLKKLFTEITGKEYSKKTYTKQFSLYIDNLIKRVDMSAKEFAREKGMPPEFFHVLDTWRRDLIALKSTIGPIVTPDQMIEYVAANVDD</sequence>
<dbReference type="InterPro" id="IPR035077">
    <property type="entry name" value="PEP_carboxykinase_GTP_C"/>
</dbReference>
<dbReference type="GO" id="GO:0004613">
    <property type="term" value="F:phosphoenolpyruvate carboxykinase (GTP) activity"/>
    <property type="evidence" value="ECO:0007669"/>
    <property type="project" value="UniProtKB-EC"/>
</dbReference>
<reference evidence="12 13" key="1">
    <citation type="submission" date="2020-08" db="EMBL/GenBank/DDBJ databases">
        <title>Bridging the membrane lipid divide: bacteria of the FCB group superphylum have the potential to synthesize archaeal ether lipids.</title>
        <authorList>
            <person name="Villanueva L."/>
            <person name="Von Meijenfeldt F.A.B."/>
            <person name="Westbye A.B."/>
            <person name="Yadav S."/>
            <person name="Hopmans E.C."/>
            <person name="Dutilh B.E."/>
            <person name="Sinninghe Damste J.S."/>
        </authorList>
    </citation>
    <scope>NUCLEOTIDE SEQUENCE [LARGE SCALE GENOMIC DNA]</scope>
    <source>
        <strain evidence="12">NIOZ-UU47</strain>
    </source>
</reference>
<dbReference type="PANTHER" id="PTHR11561">
    <property type="entry name" value="PHOSPHOENOLPYRUVATE CARBOXYKINASE"/>
    <property type="match status" value="1"/>
</dbReference>
<comment type="cofactor">
    <cofactor evidence="1">
        <name>Mn(2+)</name>
        <dbReference type="ChEBI" id="CHEBI:29035"/>
    </cofactor>
</comment>
<dbReference type="GO" id="GO:0046327">
    <property type="term" value="P:glycerol biosynthetic process from pyruvate"/>
    <property type="evidence" value="ECO:0007669"/>
    <property type="project" value="TreeGrafter"/>
</dbReference>
<dbReference type="InterPro" id="IPR008210">
    <property type="entry name" value="PEP_carboxykinase_N"/>
</dbReference>
<feature type="domain" description="Phosphoenolpyruvate carboxykinase C-terminal P-loop" evidence="10">
    <location>
        <begin position="272"/>
        <end position="633"/>
    </location>
</feature>
<evidence type="ECO:0000256" key="6">
    <source>
        <dbReference type="ARBA" id="ARBA00022793"/>
    </source>
</evidence>
<dbReference type="GO" id="GO:0030145">
    <property type="term" value="F:manganese ion binding"/>
    <property type="evidence" value="ECO:0007669"/>
    <property type="project" value="TreeGrafter"/>
</dbReference>
<dbReference type="GO" id="GO:0042594">
    <property type="term" value="P:response to starvation"/>
    <property type="evidence" value="ECO:0007669"/>
    <property type="project" value="TreeGrafter"/>
</dbReference>
<name>A0A8J6TAQ6_9BACT</name>
<dbReference type="PIRSF" id="PIRSF001348">
    <property type="entry name" value="PEP_carboxykinase_GTP"/>
    <property type="match status" value="1"/>
</dbReference>
<evidence type="ECO:0000256" key="1">
    <source>
        <dbReference type="ARBA" id="ARBA00001936"/>
    </source>
</evidence>
<dbReference type="InterPro" id="IPR035078">
    <property type="entry name" value="PEP_carboxykinase_GTP_N"/>
</dbReference>
<dbReference type="GO" id="GO:0006107">
    <property type="term" value="P:oxaloacetate metabolic process"/>
    <property type="evidence" value="ECO:0007669"/>
    <property type="project" value="TreeGrafter"/>
</dbReference>
<keyword evidence="5" id="KW-0547">Nucleotide-binding</keyword>
<dbReference type="GO" id="GO:0005525">
    <property type="term" value="F:GTP binding"/>
    <property type="evidence" value="ECO:0007669"/>
    <property type="project" value="UniProtKB-KW"/>
</dbReference>
<dbReference type="SUPFAM" id="SSF68923">
    <property type="entry name" value="PEP carboxykinase N-terminal domain"/>
    <property type="match status" value="1"/>
</dbReference>
<dbReference type="Pfam" id="PF00821">
    <property type="entry name" value="PEPCK_GTP"/>
    <property type="match status" value="1"/>
</dbReference>
<feature type="domain" description="Phosphoenolpyruvate carboxykinase GTP-utilising N-terminal" evidence="11">
    <location>
        <begin position="59"/>
        <end position="259"/>
    </location>
</feature>
<evidence type="ECO:0000256" key="5">
    <source>
        <dbReference type="ARBA" id="ARBA00022741"/>
    </source>
</evidence>
<evidence type="ECO:0000256" key="8">
    <source>
        <dbReference type="ARBA" id="ARBA00023211"/>
    </source>
</evidence>
<dbReference type="GO" id="GO:0006094">
    <property type="term" value="P:gluconeogenesis"/>
    <property type="evidence" value="ECO:0007669"/>
    <property type="project" value="InterPro"/>
</dbReference>
<dbReference type="PANTHER" id="PTHR11561:SF0">
    <property type="entry name" value="PHOSPHOENOLPYRUVATE CARBOXYKINASE [GTP]-RELATED"/>
    <property type="match status" value="1"/>
</dbReference>
<keyword evidence="8" id="KW-0464">Manganese</keyword>
<evidence type="ECO:0000256" key="3">
    <source>
        <dbReference type="ARBA" id="ARBA00012306"/>
    </source>
</evidence>
<dbReference type="SUPFAM" id="SSF53795">
    <property type="entry name" value="PEP carboxykinase-like"/>
    <property type="match status" value="1"/>
</dbReference>
<dbReference type="InterPro" id="IPR013035">
    <property type="entry name" value="PEP_carboxykinase_C"/>
</dbReference>
<evidence type="ECO:0000313" key="13">
    <source>
        <dbReference type="Proteomes" id="UP000614424"/>
    </source>
</evidence>
<organism evidence="12 13">
    <name type="scientific">Candidatus Desulfobia pelagia</name>
    <dbReference type="NCBI Taxonomy" id="2841692"/>
    <lineage>
        <taxon>Bacteria</taxon>
        <taxon>Pseudomonadati</taxon>
        <taxon>Thermodesulfobacteriota</taxon>
        <taxon>Desulfobulbia</taxon>
        <taxon>Desulfobulbales</taxon>
        <taxon>Desulfobulbaceae</taxon>
        <taxon>Candidatus Desulfobia</taxon>
    </lineage>
</organism>
<dbReference type="EMBL" id="JACNJZ010000045">
    <property type="protein sequence ID" value="MBC8316624.1"/>
    <property type="molecule type" value="Genomic_DNA"/>
</dbReference>
<evidence type="ECO:0000256" key="4">
    <source>
        <dbReference type="ARBA" id="ARBA00022723"/>
    </source>
</evidence>
<evidence type="ECO:0000259" key="11">
    <source>
        <dbReference type="Pfam" id="PF17297"/>
    </source>
</evidence>
<dbReference type="GO" id="GO:0071333">
    <property type="term" value="P:cellular response to glucose stimulus"/>
    <property type="evidence" value="ECO:0007669"/>
    <property type="project" value="TreeGrafter"/>
</dbReference>
<evidence type="ECO:0000259" key="10">
    <source>
        <dbReference type="Pfam" id="PF00821"/>
    </source>
</evidence>
<dbReference type="Gene3D" id="3.40.449.10">
    <property type="entry name" value="Phosphoenolpyruvate Carboxykinase, domain 1"/>
    <property type="match status" value="1"/>
</dbReference>
<dbReference type="GO" id="GO:0019543">
    <property type="term" value="P:propionate catabolic process"/>
    <property type="evidence" value="ECO:0007669"/>
    <property type="project" value="TreeGrafter"/>
</dbReference>
<dbReference type="Gene3D" id="3.90.228.20">
    <property type="match status" value="2"/>
</dbReference>
<comment type="similarity">
    <text evidence="2">Belongs to the phosphoenolpyruvate carboxykinase [GTP] family.</text>
</comment>
<dbReference type="Pfam" id="PF17297">
    <property type="entry name" value="PEPCK_N"/>
    <property type="match status" value="1"/>
</dbReference>
<evidence type="ECO:0000313" key="12">
    <source>
        <dbReference type="EMBL" id="MBC8316624.1"/>
    </source>
</evidence>
<evidence type="ECO:0000256" key="7">
    <source>
        <dbReference type="ARBA" id="ARBA00023134"/>
    </source>
</evidence>
<gene>
    <name evidence="12" type="ORF">H8E41_01875</name>
</gene>
<keyword evidence="6" id="KW-0210">Decarboxylase</keyword>
<protein>
    <recommendedName>
        <fullName evidence="3">phosphoenolpyruvate carboxykinase (GTP)</fullName>
        <ecNumber evidence="3">4.1.1.32</ecNumber>
    </recommendedName>
</protein>